<evidence type="ECO:0000256" key="7">
    <source>
        <dbReference type="ARBA" id="ARBA00023002"/>
    </source>
</evidence>
<dbReference type="SUPFAM" id="SSF48179">
    <property type="entry name" value="6-phosphogluconate dehydrogenase C-terminal domain-like"/>
    <property type="match status" value="2"/>
</dbReference>
<proteinExistence type="inferred from homology"/>
<dbReference type="InterPro" id="IPR006108">
    <property type="entry name" value="3HC_DH_C"/>
</dbReference>
<dbReference type="Gene3D" id="1.10.1040.50">
    <property type="match status" value="1"/>
</dbReference>
<organism evidence="15 16">
    <name type="scientific">Alcanivorax jadensis T9</name>
    <dbReference type="NCBI Taxonomy" id="1177181"/>
    <lineage>
        <taxon>Bacteria</taxon>
        <taxon>Pseudomonadati</taxon>
        <taxon>Pseudomonadota</taxon>
        <taxon>Gammaproteobacteria</taxon>
        <taxon>Oceanospirillales</taxon>
        <taxon>Alcanivoracaceae</taxon>
        <taxon>Alcanivorax</taxon>
    </lineage>
</organism>
<feature type="domain" description="3-hydroxyacyl-CoA dehydrogenase NAD binding" evidence="14">
    <location>
        <begin position="324"/>
        <end position="503"/>
    </location>
</feature>
<dbReference type="Proteomes" id="UP000029443">
    <property type="component" value="Unassembled WGS sequence"/>
</dbReference>
<dbReference type="CDD" id="cd06558">
    <property type="entry name" value="crotonase-like"/>
    <property type="match status" value="1"/>
</dbReference>
<comment type="similarity">
    <text evidence="3">In the N-terminal section; belongs to the enoyl-CoA hydratase/isomerase family.</text>
</comment>
<dbReference type="SUPFAM" id="SSF52096">
    <property type="entry name" value="ClpP/crotonase"/>
    <property type="match status" value="1"/>
</dbReference>
<dbReference type="InterPro" id="IPR050136">
    <property type="entry name" value="FA_oxidation_alpha_subunit"/>
</dbReference>
<evidence type="ECO:0000256" key="11">
    <source>
        <dbReference type="ARBA" id="ARBA00023268"/>
    </source>
</evidence>
<comment type="similarity">
    <text evidence="2">In the central section; belongs to the 3-hydroxyacyl-CoA dehydrogenase family.</text>
</comment>
<dbReference type="Gene3D" id="3.40.50.720">
    <property type="entry name" value="NAD(P)-binding Rossmann-like Domain"/>
    <property type="match status" value="1"/>
</dbReference>
<accession>A0ABR4WCD6</accession>
<evidence type="ECO:0000256" key="6">
    <source>
        <dbReference type="ARBA" id="ARBA00022963"/>
    </source>
</evidence>
<dbReference type="RefSeq" id="WP_035248321.1">
    <property type="nucleotide sequence ID" value="NZ_ARXU01000008.1"/>
</dbReference>
<name>A0ABR4WCD6_9GAMM</name>
<keyword evidence="10" id="KW-0456">Lyase</keyword>
<keyword evidence="6" id="KW-0442">Lipid degradation</keyword>
<dbReference type="EMBL" id="ARXU01000008">
    <property type="protein sequence ID" value="KGD60700.1"/>
    <property type="molecule type" value="Genomic_DNA"/>
</dbReference>
<evidence type="ECO:0000313" key="15">
    <source>
        <dbReference type="EMBL" id="KGD60700.1"/>
    </source>
</evidence>
<dbReference type="EC" id="4.2.1.17" evidence="4"/>
<protein>
    <recommendedName>
        <fullName evidence="4">enoyl-CoA hydratase</fullName>
        <ecNumber evidence="4">4.2.1.17</ecNumber>
    </recommendedName>
</protein>
<keyword evidence="7" id="KW-0560">Oxidoreductase</keyword>
<evidence type="ECO:0000256" key="4">
    <source>
        <dbReference type="ARBA" id="ARBA00012076"/>
    </source>
</evidence>
<sequence>MSKTQRAFTLKPLDNGVAVLEINVPNDAQNTLKAEFADDFNSAFAAIEKAKPKALVLYSTKAGSFMAGADIKLFESAKTAKEVSDLSTQCQQTFQKLEDLDIPVVAAIKGACLGGGMELALACSYRIAASSSDTVLGLPEVMLGLLPAGGGTQRLPRQVGIATALDLMLTGRQLKAKPAKKIGLVDEVVEGVAVYDRAVARALELSDAREESSVNLASYFSKDGLTKAALEQNSLGRKVVFDQARKQTAKKTHGLYPAPPAIIDAVEAGFEEGIEQGYATEARLFGELAMSPQSKQLRGIFHATNTLKKETFVADGLKARNIEKVGVLGAGLMGAGIALTTINKAKLPVRLKDRDDNGLAHGVKYVSEFYNKRAKKGAMSAADASAEQGRISYTADYSGFKGLDLVVEAVFEDLGLKHKMLKDVEANGNKHTVFASNTSSIPITDIASAAERPENVIGLHYFSPVEKMPLLEIITTDKTAPEVTAGCVAFGKAQGKTVIVVKDGPGFYTTRILAPYLNEATRLLTEGVDVKAVDKALVRFGFPVGPITLLDEVGVDVGTKVGPVLEKAFGDRMASPDAAGLMIENDYLGRKSGRGFYIYEGVAKGEKPVNTALYELMNVTSEKDADDEEIVSRCAWLMINEAAYCLQDGIISDPMHGDIGAIFGLGFPPFRGGPFRYMDSLGLTNSVRTLERLAEQFGERFTPAPLLVEMAKKKQRFYE</sequence>
<keyword evidence="5" id="KW-0276">Fatty acid metabolism</keyword>
<evidence type="ECO:0000256" key="8">
    <source>
        <dbReference type="ARBA" id="ARBA00023027"/>
    </source>
</evidence>
<dbReference type="InterPro" id="IPR036291">
    <property type="entry name" value="NAD(P)-bd_dom_sf"/>
</dbReference>
<dbReference type="SUPFAM" id="SSF51735">
    <property type="entry name" value="NAD(P)-binding Rossmann-fold domains"/>
    <property type="match status" value="1"/>
</dbReference>
<dbReference type="NCBIfam" id="NF008363">
    <property type="entry name" value="PRK11154.1"/>
    <property type="match status" value="1"/>
</dbReference>
<comment type="pathway">
    <text evidence="1">Lipid metabolism; fatty acid beta-oxidation.</text>
</comment>
<keyword evidence="8" id="KW-0520">NAD</keyword>
<dbReference type="Pfam" id="PF00725">
    <property type="entry name" value="3HCDH"/>
    <property type="match status" value="2"/>
</dbReference>
<gene>
    <name evidence="15" type="ORF">T9A_02177</name>
</gene>
<evidence type="ECO:0000259" key="13">
    <source>
        <dbReference type="Pfam" id="PF00725"/>
    </source>
</evidence>
<dbReference type="InterPro" id="IPR001753">
    <property type="entry name" value="Enoyl-CoA_hydra/iso"/>
</dbReference>
<dbReference type="PANTHER" id="PTHR43612">
    <property type="entry name" value="TRIFUNCTIONAL ENZYME SUBUNIT ALPHA"/>
    <property type="match status" value="1"/>
</dbReference>
<evidence type="ECO:0000259" key="14">
    <source>
        <dbReference type="Pfam" id="PF02737"/>
    </source>
</evidence>
<evidence type="ECO:0000256" key="3">
    <source>
        <dbReference type="ARBA" id="ARBA00008750"/>
    </source>
</evidence>
<evidence type="ECO:0000256" key="1">
    <source>
        <dbReference type="ARBA" id="ARBA00005005"/>
    </source>
</evidence>
<reference evidence="15 16" key="1">
    <citation type="submission" date="2012-09" db="EMBL/GenBank/DDBJ databases">
        <title>Genome Sequence of alkane-degrading Bacterium Alcanivorax jadensis T9.</title>
        <authorList>
            <person name="Lai Q."/>
            <person name="Shao Z."/>
        </authorList>
    </citation>
    <scope>NUCLEOTIDE SEQUENCE [LARGE SCALE GENOMIC DNA]</scope>
    <source>
        <strain evidence="15 16">T9</strain>
    </source>
</reference>
<dbReference type="PANTHER" id="PTHR43612:SF3">
    <property type="entry name" value="TRIFUNCTIONAL ENZYME SUBUNIT ALPHA, MITOCHONDRIAL"/>
    <property type="match status" value="1"/>
</dbReference>
<evidence type="ECO:0000256" key="12">
    <source>
        <dbReference type="ARBA" id="ARBA00049556"/>
    </source>
</evidence>
<keyword evidence="9" id="KW-0443">Lipid metabolism</keyword>
<evidence type="ECO:0000256" key="2">
    <source>
        <dbReference type="ARBA" id="ARBA00007005"/>
    </source>
</evidence>
<comment type="catalytic activity">
    <reaction evidence="12">
        <text>a (3S)-3-hydroxyacyl-CoA + NAD(+) = a 3-oxoacyl-CoA + NADH + H(+)</text>
        <dbReference type="Rhea" id="RHEA:22432"/>
        <dbReference type="ChEBI" id="CHEBI:15378"/>
        <dbReference type="ChEBI" id="CHEBI:57318"/>
        <dbReference type="ChEBI" id="CHEBI:57540"/>
        <dbReference type="ChEBI" id="CHEBI:57945"/>
        <dbReference type="ChEBI" id="CHEBI:90726"/>
        <dbReference type="EC" id="1.1.1.35"/>
    </reaction>
</comment>
<evidence type="ECO:0000313" key="16">
    <source>
        <dbReference type="Proteomes" id="UP000029443"/>
    </source>
</evidence>
<feature type="domain" description="3-hydroxyacyl-CoA dehydrogenase C-terminal" evidence="13">
    <location>
        <begin position="506"/>
        <end position="599"/>
    </location>
</feature>
<dbReference type="Pfam" id="PF02737">
    <property type="entry name" value="3HCDH_N"/>
    <property type="match status" value="1"/>
</dbReference>
<dbReference type="InterPro" id="IPR006176">
    <property type="entry name" value="3-OHacyl-CoA_DH_NAD-bd"/>
</dbReference>
<dbReference type="InterPro" id="IPR008927">
    <property type="entry name" value="6-PGluconate_DH-like_C_sf"/>
</dbReference>
<keyword evidence="16" id="KW-1185">Reference proteome</keyword>
<evidence type="ECO:0000256" key="5">
    <source>
        <dbReference type="ARBA" id="ARBA00022832"/>
    </source>
</evidence>
<evidence type="ECO:0000256" key="10">
    <source>
        <dbReference type="ARBA" id="ARBA00023239"/>
    </source>
</evidence>
<dbReference type="Pfam" id="PF00378">
    <property type="entry name" value="ECH_1"/>
    <property type="match status" value="1"/>
</dbReference>
<evidence type="ECO:0000256" key="9">
    <source>
        <dbReference type="ARBA" id="ARBA00023098"/>
    </source>
</evidence>
<dbReference type="Gene3D" id="3.90.226.10">
    <property type="entry name" value="2-enoyl-CoA Hydratase, Chain A, domain 1"/>
    <property type="match status" value="1"/>
</dbReference>
<dbReference type="InterPro" id="IPR029045">
    <property type="entry name" value="ClpP/crotonase-like_dom_sf"/>
</dbReference>
<dbReference type="InterPro" id="IPR006180">
    <property type="entry name" value="3-OHacyl-CoA_DH_CS"/>
</dbReference>
<comment type="caution">
    <text evidence="15">The sequence shown here is derived from an EMBL/GenBank/DDBJ whole genome shotgun (WGS) entry which is preliminary data.</text>
</comment>
<keyword evidence="11" id="KW-0511">Multifunctional enzyme</keyword>
<feature type="domain" description="3-hydroxyacyl-CoA dehydrogenase C-terminal" evidence="13">
    <location>
        <begin position="630"/>
        <end position="714"/>
    </location>
</feature>
<dbReference type="PROSITE" id="PS00067">
    <property type="entry name" value="3HCDH"/>
    <property type="match status" value="1"/>
</dbReference>